<keyword evidence="2 4" id="KW-0863">Zinc-finger</keyword>
<evidence type="ECO:0000256" key="3">
    <source>
        <dbReference type="ARBA" id="ARBA00022833"/>
    </source>
</evidence>
<evidence type="ECO:0000256" key="5">
    <source>
        <dbReference type="SAM" id="MobiDB-lite"/>
    </source>
</evidence>
<feature type="compositionally biased region" description="Basic and acidic residues" evidence="5">
    <location>
        <begin position="17"/>
        <end position="32"/>
    </location>
</feature>
<feature type="compositionally biased region" description="Basic and acidic residues" evidence="5">
    <location>
        <begin position="557"/>
        <end position="571"/>
    </location>
</feature>
<keyword evidence="3 4" id="KW-0862">Zinc</keyword>
<gene>
    <name evidence="7" type="ORF">J5N97_011369</name>
</gene>
<reference evidence="7" key="1">
    <citation type="submission" date="2021-03" db="EMBL/GenBank/DDBJ databases">
        <authorList>
            <person name="Li Z."/>
            <person name="Yang C."/>
        </authorList>
    </citation>
    <scope>NUCLEOTIDE SEQUENCE</scope>
    <source>
        <strain evidence="7">Dzin_1.0</strain>
        <tissue evidence="7">Leaf</tissue>
    </source>
</reference>
<feature type="region of interest" description="Disordered" evidence="5">
    <location>
        <begin position="1"/>
        <end position="195"/>
    </location>
</feature>
<feature type="compositionally biased region" description="Polar residues" evidence="5">
    <location>
        <begin position="716"/>
        <end position="736"/>
    </location>
</feature>
<dbReference type="PANTHER" id="PTHR36886">
    <property type="entry name" value="PROTEIN FRIGIDA-ESSENTIAL 1"/>
    <property type="match status" value="1"/>
</dbReference>
<dbReference type="PANTHER" id="PTHR36886:SF8">
    <property type="entry name" value="ZINC FINGER CCCH DOMAIN-CONTAINING PROTEIN 38"/>
    <property type="match status" value="1"/>
</dbReference>
<dbReference type="AlphaFoldDB" id="A0A9D5D1W6"/>
<feature type="compositionally biased region" description="Polar residues" evidence="5">
    <location>
        <begin position="95"/>
        <end position="107"/>
    </location>
</feature>
<feature type="compositionally biased region" description="Basic and acidic residues" evidence="5">
    <location>
        <begin position="538"/>
        <end position="547"/>
    </location>
</feature>
<dbReference type="Proteomes" id="UP001085076">
    <property type="component" value="Miscellaneous, Linkage group lg02"/>
</dbReference>
<dbReference type="InterPro" id="IPR000571">
    <property type="entry name" value="Znf_CCCH"/>
</dbReference>
<evidence type="ECO:0000313" key="7">
    <source>
        <dbReference type="EMBL" id="KAJ0983114.1"/>
    </source>
</evidence>
<feature type="region of interest" description="Disordered" evidence="5">
    <location>
        <begin position="774"/>
        <end position="793"/>
    </location>
</feature>
<feature type="region of interest" description="Disordered" evidence="5">
    <location>
        <begin position="716"/>
        <end position="746"/>
    </location>
</feature>
<evidence type="ECO:0000256" key="1">
    <source>
        <dbReference type="ARBA" id="ARBA00022723"/>
    </source>
</evidence>
<organism evidence="7 8">
    <name type="scientific">Dioscorea zingiberensis</name>
    <dbReference type="NCBI Taxonomy" id="325984"/>
    <lineage>
        <taxon>Eukaryota</taxon>
        <taxon>Viridiplantae</taxon>
        <taxon>Streptophyta</taxon>
        <taxon>Embryophyta</taxon>
        <taxon>Tracheophyta</taxon>
        <taxon>Spermatophyta</taxon>
        <taxon>Magnoliopsida</taxon>
        <taxon>Liliopsida</taxon>
        <taxon>Dioscoreales</taxon>
        <taxon>Dioscoreaceae</taxon>
        <taxon>Dioscorea</taxon>
    </lineage>
</organism>
<feature type="compositionally biased region" description="Polar residues" evidence="5">
    <location>
        <begin position="220"/>
        <end position="245"/>
    </location>
</feature>
<evidence type="ECO:0000256" key="2">
    <source>
        <dbReference type="ARBA" id="ARBA00022771"/>
    </source>
</evidence>
<keyword evidence="8" id="KW-1185">Reference proteome</keyword>
<feature type="region of interest" description="Disordered" evidence="5">
    <location>
        <begin position="509"/>
        <end position="580"/>
    </location>
</feature>
<feature type="zinc finger region" description="C3H1-type" evidence="4">
    <location>
        <begin position="467"/>
        <end position="494"/>
    </location>
</feature>
<dbReference type="SUPFAM" id="SSF90229">
    <property type="entry name" value="CCCH zinc finger"/>
    <property type="match status" value="1"/>
</dbReference>
<proteinExistence type="predicted"/>
<dbReference type="InterPro" id="IPR052650">
    <property type="entry name" value="Zinc_finger_CCCH"/>
</dbReference>
<protein>
    <recommendedName>
        <fullName evidence="6">C3H1-type domain-containing protein</fullName>
    </recommendedName>
</protein>
<accession>A0A9D5D1W6</accession>
<dbReference type="OrthoDB" id="411372at2759"/>
<dbReference type="SMART" id="SM00356">
    <property type="entry name" value="ZnF_C3H1"/>
    <property type="match status" value="1"/>
</dbReference>
<dbReference type="GO" id="GO:0008270">
    <property type="term" value="F:zinc ion binding"/>
    <property type="evidence" value="ECO:0007669"/>
    <property type="project" value="UniProtKB-KW"/>
</dbReference>
<feature type="region of interest" description="Disordered" evidence="5">
    <location>
        <begin position="214"/>
        <end position="249"/>
    </location>
</feature>
<sequence>MAEYHVAADNPESLSPLREDDFHRGKDPRMDFSSKYPRQTKYSKTKAVNEDVSKCLKMANASQDTASGRETHFNRKTDNWSSSHGQFNELVRSTPDLNAQRSQSPNGSPKHCWSRSNRSRSRSPSRGSTVGSARRENRGRTRGGLAVHGRDFSDSKDDAKRSNWEDMTALQPTRRSGITHKESKGLFPALDPNDDLGRNISPGFEPRRQHIYNINPRHGCSQSERNWETASGDQTANEDGNSTRPSGGWSAALDQFEEWEGKISADQRWQRRSHSISPKHSWYTRKRSRSPSPSLGLKPGTESWNNRGRTGTGGSAAPYRDFPTEKFGKGSHFRELGEDDAWRHSDNLSREIGESRFGRGGYSGYHGWEDFNDSLEGKDYSRDRLLQRELSHHDGVWEKLERHKNNRSTEHHYVSTKERFPRGSSCNYVHHDVNSYGPWPMRDGARDRNYDRRDADSPFRQRFKSRRVSDTPCKFFAEGQCRQGEDCKFSHHLYMDMLKEGSRAYRRDHNKRSENASSLNGPKWGNRASIDDAPVSSHEMRNGDDTRFTNPSSMDGEVSRKPEDAQSHMLEKGASQAASLSPEQIITQDACEQYGSAVSAHMMIMSSHMEQIISNKEQVSGKGGCAVGDNTRSEPEIDSATIPSAAVSFTEKNFSRIPHEQPLDPELHSSAPNVQYMEVAPLSPSGQILQETVCTMPPNGDTQLGICQVPSPVNKQMHSASQVGPGEQIQQSSVSHKNGPGQHIAHSVDLKGQSNKMCLQDHLNSHPILISDDESEQDADNSNKGTSHVTSGTKTSEVLVIGGEVASVTNLSLSLSQVDFGNKKIKETNGMKMFKFALVEFVKDQLKPTWKEGHLSREAHKAIVKKVVDKVTSSMKGPNFPQTQQKVNLYMEHSKLKLSKLVQAYVARSIKS</sequence>
<feature type="domain" description="C3H1-type" evidence="6">
    <location>
        <begin position="467"/>
        <end position="494"/>
    </location>
</feature>
<evidence type="ECO:0000259" key="6">
    <source>
        <dbReference type="PROSITE" id="PS50103"/>
    </source>
</evidence>
<keyword evidence="1 4" id="KW-0479">Metal-binding</keyword>
<feature type="compositionally biased region" description="Polar residues" evidence="5">
    <location>
        <begin position="780"/>
        <end position="793"/>
    </location>
</feature>
<dbReference type="PROSITE" id="PS50103">
    <property type="entry name" value="ZF_C3H1"/>
    <property type="match status" value="1"/>
</dbReference>
<evidence type="ECO:0000256" key="4">
    <source>
        <dbReference type="PROSITE-ProRule" id="PRU00723"/>
    </source>
</evidence>
<dbReference type="Gene3D" id="1.20.120.1350">
    <property type="entry name" value="Pneumovirus matrix protein 2 (M2), zinc-binding domain"/>
    <property type="match status" value="1"/>
</dbReference>
<name>A0A9D5D1W6_9LILI</name>
<reference evidence="7" key="2">
    <citation type="journal article" date="2022" name="Hortic Res">
        <title>The genome of Dioscorea zingiberensis sheds light on the biosynthesis, origin and evolution of the medicinally important diosgenin saponins.</title>
        <authorList>
            <person name="Li Y."/>
            <person name="Tan C."/>
            <person name="Li Z."/>
            <person name="Guo J."/>
            <person name="Li S."/>
            <person name="Chen X."/>
            <person name="Wang C."/>
            <person name="Dai X."/>
            <person name="Yang H."/>
            <person name="Song W."/>
            <person name="Hou L."/>
            <person name="Xu J."/>
            <person name="Tong Z."/>
            <person name="Xu A."/>
            <person name="Yuan X."/>
            <person name="Wang W."/>
            <person name="Yang Q."/>
            <person name="Chen L."/>
            <person name="Sun Z."/>
            <person name="Wang K."/>
            <person name="Pan B."/>
            <person name="Chen J."/>
            <person name="Bao Y."/>
            <person name="Liu F."/>
            <person name="Qi X."/>
            <person name="Gang D.R."/>
            <person name="Wen J."/>
            <person name="Li J."/>
        </authorList>
    </citation>
    <scope>NUCLEOTIDE SEQUENCE</scope>
    <source>
        <strain evidence="7">Dzin_1.0</strain>
    </source>
</reference>
<dbReference type="Pfam" id="PF00642">
    <property type="entry name" value="zf-CCCH"/>
    <property type="match status" value="1"/>
</dbReference>
<dbReference type="InterPro" id="IPR036855">
    <property type="entry name" value="Znf_CCCH_sf"/>
</dbReference>
<comment type="caution">
    <text evidence="7">The sequence shown here is derived from an EMBL/GenBank/DDBJ whole genome shotgun (WGS) entry which is preliminary data.</text>
</comment>
<feature type="region of interest" description="Disordered" evidence="5">
    <location>
        <begin position="263"/>
        <end position="330"/>
    </location>
</feature>
<feature type="compositionally biased region" description="Basic and acidic residues" evidence="5">
    <location>
        <begin position="148"/>
        <end position="164"/>
    </location>
</feature>
<evidence type="ECO:0000313" key="8">
    <source>
        <dbReference type="Proteomes" id="UP001085076"/>
    </source>
</evidence>
<feature type="compositionally biased region" description="Basic and acidic residues" evidence="5">
    <location>
        <begin position="67"/>
        <end position="78"/>
    </location>
</feature>
<dbReference type="EMBL" id="JAGGNH010000002">
    <property type="protein sequence ID" value="KAJ0983114.1"/>
    <property type="molecule type" value="Genomic_DNA"/>
</dbReference>